<name>A0A409W7H0_9AGAR</name>
<organism evidence="2 3">
    <name type="scientific">Gymnopilus dilepis</name>
    <dbReference type="NCBI Taxonomy" id="231916"/>
    <lineage>
        <taxon>Eukaryota</taxon>
        <taxon>Fungi</taxon>
        <taxon>Dikarya</taxon>
        <taxon>Basidiomycota</taxon>
        <taxon>Agaricomycotina</taxon>
        <taxon>Agaricomycetes</taxon>
        <taxon>Agaricomycetidae</taxon>
        <taxon>Agaricales</taxon>
        <taxon>Agaricineae</taxon>
        <taxon>Hymenogastraceae</taxon>
        <taxon>Gymnopilus</taxon>
    </lineage>
</organism>
<gene>
    <name evidence="2" type="ORF">CVT26_001112</name>
</gene>
<feature type="compositionally biased region" description="Polar residues" evidence="1">
    <location>
        <begin position="109"/>
        <end position="118"/>
    </location>
</feature>
<evidence type="ECO:0000313" key="2">
    <source>
        <dbReference type="EMBL" id="PPQ74452.1"/>
    </source>
</evidence>
<protein>
    <submittedName>
        <fullName evidence="2">Uncharacterized protein</fullName>
    </submittedName>
</protein>
<feature type="compositionally biased region" description="Low complexity" evidence="1">
    <location>
        <begin position="66"/>
        <end position="75"/>
    </location>
</feature>
<dbReference type="Proteomes" id="UP000284706">
    <property type="component" value="Unassembled WGS sequence"/>
</dbReference>
<dbReference type="InParanoid" id="A0A409W7H0"/>
<dbReference type="AlphaFoldDB" id="A0A409W7H0"/>
<reference evidence="2 3" key="1">
    <citation type="journal article" date="2018" name="Evol. Lett.">
        <title>Horizontal gene cluster transfer increased hallucinogenic mushroom diversity.</title>
        <authorList>
            <person name="Reynolds H.T."/>
            <person name="Vijayakumar V."/>
            <person name="Gluck-Thaler E."/>
            <person name="Korotkin H.B."/>
            <person name="Matheny P.B."/>
            <person name="Slot J.C."/>
        </authorList>
    </citation>
    <scope>NUCLEOTIDE SEQUENCE [LARGE SCALE GENOMIC DNA]</scope>
    <source>
        <strain evidence="2 3">SRW20</strain>
    </source>
</reference>
<evidence type="ECO:0000313" key="3">
    <source>
        <dbReference type="Proteomes" id="UP000284706"/>
    </source>
</evidence>
<proteinExistence type="predicted"/>
<evidence type="ECO:0000256" key="1">
    <source>
        <dbReference type="SAM" id="MobiDB-lite"/>
    </source>
</evidence>
<keyword evidence="3" id="KW-1185">Reference proteome</keyword>
<feature type="compositionally biased region" description="Low complexity" evidence="1">
    <location>
        <begin position="26"/>
        <end position="46"/>
    </location>
</feature>
<dbReference type="OrthoDB" id="3166447at2759"/>
<accession>A0A409W7H0</accession>
<dbReference type="EMBL" id="NHYE01005339">
    <property type="protein sequence ID" value="PPQ74452.1"/>
    <property type="molecule type" value="Genomic_DNA"/>
</dbReference>
<sequence>MYAPSPRPGVGMPIGRSASPIPGVPGPQQGGYYSQPPIGRPISRGPSPVPPGGMPGYGAPPPPGPGVAQGYGQVPYGAPPIGRSISRGPSPAPPGAMGGAGAYSPGPITSPQMPGSTITQAAGGFQIEKRAKSPNPYGRPATTQPEPVGAYRDELVYREHVSALINAKDRQIAVGGRIPVDPAQISVFFRAKTGVTYSLDFPIDLAYTVPPAYDVLISACRPRPRLSSDYDTYGEREALSYPPTLPLTPTLDLANYPILDAVKSSLFPDLPPGQYLTAVRDSLDVVEHGSYISLYSPAQARKDQRVATVLITLPVRYRGGAIIVRDAEGYREEKYPGSGGKGPEIDWVAFGAECSYAVESVLQGGMVLLSYGVYLRSFGPASSVGDTLVTPSDGFFDLLAPILNMSRGMSVGFYLSWDYSVDPAEVRADALIPQLQGADALLYDAFKFHKLSPELHWSAGGFIWPVDATLESFGDPEAAALTQATNALRNTSISSPRPPYGAPGGPYGGGPTFGAAAASRGTVPPVRGAFGPYPDPSYGAGYTTAEVDAIRSKVLASGGVPLVEAGVTLLTDYKSMPGAAGGVGVAAGAGGQQRVGKERVFYVNEAGELEKLVVNVLLVVYIP</sequence>
<comment type="caution">
    <text evidence="2">The sequence shown here is derived from an EMBL/GenBank/DDBJ whole genome shotgun (WGS) entry which is preliminary data.</text>
</comment>
<feature type="compositionally biased region" description="Pro residues" evidence="1">
    <location>
        <begin position="47"/>
        <end position="65"/>
    </location>
</feature>
<feature type="region of interest" description="Disordered" evidence="1">
    <location>
        <begin position="1"/>
        <end position="118"/>
    </location>
</feature>